<dbReference type="EMBL" id="BK014786">
    <property type="protein sequence ID" value="DAD75626.1"/>
    <property type="molecule type" value="Genomic_DNA"/>
</dbReference>
<organism evidence="2">
    <name type="scientific">Siphoviridae sp. ctr0N4</name>
    <dbReference type="NCBI Taxonomy" id="2826473"/>
    <lineage>
        <taxon>Viruses</taxon>
        <taxon>Duplodnaviria</taxon>
        <taxon>Heunggongvirae</taxon>
        <taxon>Uroviricota</taxon>
        <taxon>Caudoviricetes</taxon>
    </lineage>
</organism>
<evidence type="ECO:0000256" key="1">
    <source>
        <dbReference type="SAM" id="Phobius"/>
    </source>
</evidence>
<reference evidence="2" key="1">
    <citation type="journal article" date="2021" name="Proc. Natl. Acad. Sci. U.S.A.">
        <title>A Catalog of Tens of Thousands of Viruses from Human Metagenomes Reveals Hidden Associations with Chronic Diseases.</title>
        <authorList>
            <person name="Tisza M.J."/>
            <person name="Buck C.B."/>
        </authorList>
    </citation>
    <scope>NUCLEOTIDE SEQUENCE</scope>
    <source>
        <strain evidence="2">Ctr0N4</strain>
    </source>
</reference>
<proteinExistence type="predicted"/>
<keyword evidence="1" id="KW-0812">Transmembrane</keyword>
<protein>
    <submittedName>
        <fullName evidence="2">Uncharacterized protein</fullName>
    </submittedName>
</protein>
<name>A0A8S5M077_9CAUD</name>
<keyword evidence="1" id="KW-1133">Transmembrane helix</keyword>
<evidence type="ECO:0000313" key="2">
    <source>
        <dbReference type="EMBL" id="DAD75626.1"/>
    </source>
</evidence>
<sequence>MWWHDIVGAADLGSIVTAAGWLAVLVLSAAEKFAPHGKKPWSALARALGSEMTHDMREHMEALDKRLTMLSDKLDEVKASGEEMRAEDARARILRFGDEIGRGIKHSKDTYDQALMDINAYDAYCEAHPHFRNHVTRTTSDFIMAQYRERLEKHDFTY</sequence>
<feature type="transmembrane region" description="Helical" evidence="1">
    <location>
        <begin position="6"/>
        <end position="30"/>
    </location>
</feature>
<accession>A0A8S5M077</accession>
<keyword evidence="1" id="KW-0472">Membrane</keyword>